<dbReference type="AlphaFoldDB" id="A0A8J2RQ88"/>
<dbReference type="CDD" id="cd07993">
    <property type="entry name" value="LPLAT_DHAPAT-like"/>
    <property type="match status" value="1"/>
</dbReference>
<dbReference type="SMART" id="SM00563">
    <property type="entry name" value="PlsC"/>
    <property type="match status" value="1"/>
</dbReference>
<gene>
    <name evidence="7" type="ORF">DGAL_LOCUS6178</name>
</gene>
<sequence>MKTLLPKSKHSEEWALYKLGTIRVIGFFLAKLLRNLYQGVAINNCGVLKLSKAMSQGPVLLLPTHRSYADFLLISYLCYSMNIPLPIIAAGMDFKGMKFVNRVLQNAGAFYIRRSFGHDHLYWAVVSQYIQYHIKNFQAPIEFFLEGTRSRNGKSLPPKIGLLSMALEPYFKGDVPDIQICTVSISYERTLEEKLYAWEVLGVPKPRESTSGFLSAVGKIRGQNYGQIYVNVSDPISVRDHINKRNEPNWNTPSFRFTLNEYEKSRIHSLAWSMVSKQQKDAITPISAILMSALSVNKQLTIEQLVQYVVLFNSVLKKYGTPCLVQDETIVQAVKDCLDAHKLIIFPASDESFNLCQPPISEGADIQILAADRLVLQQYTNQILGPLINVAVFSIVEAKGSQESSDIINESLFFAKYFKDEFILITSFTQKDVASFNADASNPMLKNILGVLLQPFLESFYIILHIISMGFSTIKEMQLQYRNTVSAVLAEKASSFPEILAIDKVSRHVLNLVTNGYLRAVKTGNNTSYQQMGDVSPIVFRIECYLDERIKRFMASHQQKIVLMQSHL</sequence>
<accession>A0A8J2RQ88</accession>
<dbReference type="InterPro" id="IPR045520">
    <property type="entry name" value="GPAT/DHAPAT_C"/>
</dbReference>
<proteinExistence type="inferred from homology"/>
<dbReference type="GO" id="GO:0019432">
    <property type="term" value="P:triglyceride biosynthetic process"/>
    <property type="evidence" value="ECO:0007669"/>
    <property type="project" value="TreeGrafter"/>
</dbReference>
<name>A0A8J2RQ88_9CRUS</name>
<dbReference type="GO" id="GO:0031966">
    <property type="term" value="C:mitochondrial membrane"/>
    <property type="evidence" value="ECO:0007669"/>
    <property type="project" value="TreeGrafter"/>
</dbReference>
<comment type="subcellular location">
    <subcellularLocation>
        <location evidence="1">Endomembrane system</location>
        <topology evidence="1">Peripheral membrane protein</topology>
    </subcellularLocation>
</comment>
<dbReference type="PANTHER" id="PTHR12563">
    <property type="entry name" value="GLYCEROL-3-PHOSPHATE ACYLTRANSFERASE"/>
    <property type="match status" value="1"/>
</dbReference>
<dbReference type="OrthoDB" id="10255570at2759"/>
<organism evidence="7 8">
    <name type="scientific">Daphnia galeata</name>
    <dbReference type="NCBI Taxonomy" id="27404"/>
    <lineage>
        <taxon>Eukaryota</taxon>
        <taxon>Metazoa</taxon>
        <taxon>Ecdysozoa</taxon>
        <taxon>Arthropoda</taxon>
        <taxon>Crustacea</taxon>
        <taxon>Branchiopoda</taxon>
        <taxon>Diplostraca</taxon>
        <taxon>Cladocera</taxon>
        <taxon>Anomopoda</taxon>
        <taxon>Daphniidae</taxon>
        <taxon>Daphnia</taxon>
    </lineage>
</organism>
<protein>
    <recommendedName>
        <fullName evidence="6">Phospholipid/glycerol acyltransferase domain-containing protein</fullName>
    </recommendedName>
</protein>
<dbReference type="EMBL" id="CAKKLH010000112">
    <property type="protein sequence ID" value="CAH0103596.1"/>
    <property type="molecule type" value="Genomic_DNA"/>
</dbReference>
<evidence type="ECO:0000259" key="6">
    <source>
        <dbReference type="SMART" id="SM00563"/>
    </source>
</evidence>
<evidence type="ECO:0000256" key="3">
    <source>
        <dbReference type="ARBA" id="ARBA00022679"/>
    </source>
</evidence>
<feature type="domain" description="Phospholipid/glycerol acyltransferase" evidence="6">
    <location>
        <begin position="59"/>
        <end position="188"/>
    </location>
</feature>
<reference evidence="7" key="1">
    <citation type="submission" date="2021-11" db="EMBL/GenBank/DDBJ databases">
        <authorList>
            <person name="Schell T."/>
        </authorList>
    </citation>
    <scope>NUCLEOTIDE SEQUENCE</scope>
    <source>
        <strain evidence="7">M5</strain>
    </source>
</reference>
<dbReference type="Pfam" id="PF19277">
    <property type="entry name" value="GPAT_C"/>
    <property type="match status" value="1"/>
</dbReference>
<dbReference type="GO" id="GO:0004366">
    <property type="term" value="F:glycerol-3-phosphate O-acyltransferase activity"/>
    <property type="evidence" value="ECO:0007669"/>
    <property type="project" value="TreeGrafter"/>
</dbReference>
<dbReference type="SUPFAM" id="SSF69593">
    <property type="entry name" value="Glycerol-3-phosphate (1)-acyltransferase"/>
    <property type="match status" value="1"/>
</dbReference>
<evidence type="ECO:0000256" key="2">
    <source>
        <dbReference type="ARBA" id="ARBA00007937"/>
    </source>
</evidence>
<dbReference type="GO" id="GO:0006631">
    <property type="term" value="P:fatty acid metabolic process"/>
    <property type="evidence" value="ECO:0007669"/>
    <property type="project" value="TreeGrafter"/>
</dbReference>
<dbReference type="Proteomes" id="UP000789390">
    <property type="component" value="Unassembled WGS sequence"/>
</dbReference>
<dbReference type="InterPro" id="IPR002123">
    <property type="entry name" value="Plipid/glycerol_acylTrfase"/>
</dbReference>
<dbReference type="GO" id="GO:0005778">
    <property type="term" value="C:peroxisomal membrane"/>
    <property type="evidence" value="ECO:0007669"/>
    <property type="project" value="TreeGrafter"/>
</dbReference>
<keyword evidence="3" id="KW-0808">Transferase</keyword>
<evidence type="ECO:0000256" key="4">
    <source>
        <dbReference type="ARBA" id="ARBA00023136"/>
    </source>
</evidence>
<keyword evidence="5" id="KW-0012">Acyltransferase</keyword>
<dbReference type="Pfam" id="PF01553">
    <property type="entry name" value="Acyltransferase"/>
    <property type="match status" value="1"/>
</dbReference>
<dbReference type="InterPro" id="IPR022284">
    <property type="entry name" value="GPAT/DHAPAT"/>
</dbReference>
<comment type="caution">
    <text evidence="7">The sequence shown here is derived from an EMBL/GenBank/DDBJ whole genome shotgun (WGS) entry which is preliminary data.</text>
</comment>
<evidence type="ECO:0000313" key="7">
    <source>
        <dbReference type="EMBL" id="CAH0103596.1"/>
    </source>
</evidence>
<keyword evidence="4" id="KW-0472">Membrane</keyword>
<dbReference type="InterPro" id="IPR041728">
    <property type="entry name" value="GPAT/DHAPAT_LPLAT"/>
</dbReference>
<dbReference type="GO" id="GO:0012505">
    <property type="term" value="C:endomembrane system"/>
    <property type="evidence" value="ECO:0007669"/>
    <property type="project" value="UniProtKB-SubCell"/>
</dbReference>
<dbReference type="GO" id="GO:0008611">
    <property type="term" value="P:ether lipid biosynthetic process"/>
    <property type="evidence" value="ECO:0007669"/>
    <property type="project" value="TreeGrafter"/>
</dbReference>
<dbReference type="GO" id="GO:0008654">
    <property type="term" value="P:phospholipid biosynthetic process"/>
    <property type="evidence" value="ECO:0007669"/>
    <property type="project" value="TreeGrafter"/>
</dbReference>
<evidence type="ECO:0000256" key="1">
    <source>
        <dbReference type="ARBA" id="ARBA00004184"/>
    </source>
</evidence>
<dbReference type="GO" id="GO:0016287">
    <property type="term" value="F:glycerone-phosphate O-acyltransferase activity"/>
    <property type="evidence" value="ECO:0007669"/>
    <property type="project" value="TreeGrafter"/>
</dbReference>
<keyword evidence="8" id="KW-1185">Reference proteome</keyword>
<comment type="similarity">
    <text evidence="2">Belongs to the GPAT/DAPAT family.</text>
</comment>
<evidence type="ECO:0000256" key="5">
    <source>
        <dbReference type="ARBA" id="ARBA00023315"/>
    </source>
</evidence>
<dbReference type="PANTHER" id="PTHR12563:SF17">
    <property type="entry name" value="DIHYDROXYACETONE PHOSPHATE ACYLTRANSFERASE"/>
    <property type="match status" value="1"/>
</dbReference>
<evidence type="ECO:0000313" key="8">
    <source>
        <dbReference type="Proteomes" id="UP000789390"/>
    </source>
</evidence>